<dbReference type="PRINTS" id="PR00109">
    <property type="entry name" value="TYRKINASE"/>
</dbReference>
<dbReference type="SUPFAM" id="SSF56112">
    <property type="entry name" value="Protein kinase-like (PK-like)"/>
    <property type="match status" value="1"/>
</dbReference>
<dbReference type="GO" id="GO:0005886">
    <property type="term" value="C:plasma membrane"/>
    <property type="evidence" value="ECO:0007669"/>
    <property type="project" value="TreeGrafter"/>
</dbReference>
<keyword evidence="2 6" id="KW-0812">Transmembrane</keyword>
<evidence type="ECO:0000256" key="1">
    <source>
        <dbReference type="ARBA" id="ARBA00004167"/>
    </source>
</evidence>
<proteinExistence type="predicted"/>
<dbReference type="EMBL" id="UFQS01000295">
    <property type="protein sequence ID" value="SSX02573.1"/>
    <property type="molecule type" value="Genomic_DNA"/>
</dbReference>
<dbReference type="InterPro" id="IPR050122">
    <property type="entry name" value="RTK"/>
</dbReference>
<dbReference type="GO" id="GO:0004714">
    <property type="term" value="F:transmembrane receptor protein tyrosine kinase activity"/>
    <property type="evidence" value="ECO:0007669"/>
    <property type="project" value="TreeGrafter"/>
</dbReference>
<evidence type="ECO:0000259" key="7">
    <source>
        <dbReference type="PROSITE" id="PS50011"/>
    </source>
</evidence>
<dbReference type="InterPro" id="IPR028082">
    <property type="entry name" value="Peripla_BP_I"/>
</dbReference>
<evidence type="ECO:0000256" key="6">
    <source>
        <dbReference type="SAM" id="Phobius"/>
    </source>
</evidence>
<evidence type="ECO:0000313" key="8">
    <source>
        <dbReference type="EMBL" id="SSX02573.1"/>
    </source>
</evidence>
<keyword evidence="4 6" id="KW-0472">Membrane</keyword>
<evidence type="ECO:0000256" key="3">
    <source>
        <dbReference type="ARBA" id="ARBA00022989"/>
    </source>
</evidence>
<dbReference type="AlphaFoldDB" id="A0A336KI26"/>
<dbReference type="GO" id="GO:0043235">
    <property type="term" value="C:receptor complex"/>
    <property type="evidence" value="ECO:0007669"/>
    <property type="project" value="TreeGrafter"/>
</dbReference>
<dbReference type="EMBL" id="UFQT01000295">
    <property type="protein sequence ID" value="SSX22947.1"/>
    <property type="molecule type" value="Genomic_DNA"/>
</dbReference>
<name>A0A336KI26_CULSO</name>
<dbReference type="InterPro" id="IPR000719">
    <property type="entry name" value="Prot_kinase_dom"/>
</dbReference>
<gene>
    <name evidence="8" type="primary">CSON007864</name>
</gene>
<dbReference type="InterPro" id="IPR017441">
    <property type="entry name" value="Protein_kinase_ATP_BS"/>
</dbReference>
<dbReference type="InterPro" id="IPR001828">
    <property type="entry name" value="ANF_lig-bd_rcpt"/>
</dbReference>
<feature type="transmembrane region" description="Helical" evidence="6">
    <location>
        <begin position="20"/>
        <end position="40"/>
    </location>
</feature>
<dbReference type="Gene3D" id="3.30.200.20">
    <property type="entry name" value="Phosphorylase Kinase, domain 1"/>
    <property type="match status" value="1"/>
</dbReference>
<feature type="binding site" evidence="5">
    <location>
        <position position="855"/>
    </location>
    <ligand>
        <name>ATP</name>
        <dbReference type="ChEBI" id="CHEBI:30616"/>
    </ligand>
</feature>
<dbReference type="InterPro" id="IPR001245">
    <property type="entry name" value="Ser-Thr/Tyr_kinase_cat_dom"/>
</dbReference>
<dbReference type="Pfam" id="PF01094">
    <property type="entry name" value="ANF_receptor"/>
    <property type="match status" value="2"/>
</dbReference>
<dbReference type="InterPro" id="IPR020635">
    <property type="entry name" value="Tyr_kinase_cat_dom"/>
</dbReference>
<dbReference type="SUPFAM" id="SSF53822">
    <property type="entry name" value="Periplasmic binding protein-like I"/>
    <property type="match status" value="1"/>
</dbReference>
<evidence type="ECO:0000313" key="9">
    <source>
        <dbReference type="EMBL" id="SSX22947.1"/>
    </source>
</evidence>
<dbReference type="CDD" id="cd00192">
    <property type="entry name" value="PTKc"/>
    <property type="match status" value="1"/>
</dbReference>
<reference evidence="9" key="2">
    <citation type="submission" date="2018-07" db="EMBL/GenBank/DDBJ databases">
        <authorList>
            <person name="Quirk P.G."/>
            <person name="Krulwich T.A."/>
        </authorList>
    </citation>
    <scope>NUCLEOTIDE SEQUENCE</scope>
</reference>
<feature type="transmembrane region" description="Helical" evidence="6">
    <location>
        <begin position="774"/>
        <end position="794"/>
    </location>
</feature>
<dbReference type="PROSITE" id="PS00107">
    <property type="entry name" value="PROTEIN_KINASE_ATP"/>
    <property type="match status" value="1"/>
</dbReference>
<comment type="subcellular location">
    <subcellularLocation>
        <location evidence="1">Membrane</location>
        <topology evidence="1">Single-pass membrane protein</topology>
    </subcellularLocation>
</comment>
<keyword evidence="5" id="KW-0067">ATP-binding</keyword>
<dbReference type="GO" id="GO:0005524">
    <property type="term" value="F:ATP binding"/>
    <property type="evidence" value="ECO:0007669"/>
    <property type="project" value="UniProtKB-UniRule"/>
</dbReference>
<dbReference type="PANTHER" id="PTHR24416">
    <property type="entry name" value="TYROSINE-PROTEIN KINASE RECEPTOR"/>
    <property type="match status" value="1"/>
</dbReference>
<reference evidence="8" key="1">
    <citation type="submission" date="2018-04" db="EMBL/GenBank/DDBJ databases">
        <authorList>
            <person name="Go L.Y."/>
            <person name="Mitchell J.A."/>
        </authorList>
    </citation>
    <scope>NUCLEOTIDE SEQUENCE</scope>
    <source>
        <tissue evidence="8">Whole organism</tissue>
    </source>
</reference>
<dbReference type="OMA" id="CENENVT"/>
<evidence type="ECO:0000256" key="5">
    <source>
        <dbReference type="PROSITE-ProRule" id="PRU10141"/>
    </source>
</evidence>
<dbReference type="GO" id="GO:0007169">
    <property type="term" value="P:cell surface receptor protein tyrosine kinase signaling pathway"/>
    <property type="evidence" value="ECO:0007669"/>
    <property type="project" value="TreeGrafter"/>
</dbReference>
<dbReference type="Gene3D" id="3.40.50.2300">
    <property type="match status" value="1"/>
</dbReference>
<sequence length="1215" mass="140228">MSQLEKNQNSHLHNFRISLVLITIITIIDIIITTVNGLPLEASSSSSNLQNISSEKIAGIQKNNNYEIAEELKKCGLEKYDTFVLPFTTYDDPIRILVSNNIADQIIARIFGLIAHVIGYQKVQYVPLESQNILGNKVFQKISLEGASNDKNNGNLNISISLNAKYLPQNYRTYDHGIDLGPITMPGFYGLYNVNAAFPREKELNYKILQKNEQNTSETILNLLKIIENKQYYKSELCEDDKRCATVIAQDYKESKFIEKYIEFYKLRVQVYWLGENFKNTLAILLNSYKSQGQFFVLSWSPSDITHVMLESKAVIVKMPSCTEAWNSFKVLYGKCMFDPIPQVKYVDGLLRKVPILYNYLRDQFTFTNDQYLSLIRDYENNVMNIEEFACNWLKKNPEFYMEKVKKSYSDDDYKIIVAFYAPNFVKLNPILAVARNATQILKNLKWSKFQIELHIDTEQGYADPSRTVQVTQSLTKAKQKIVIGPSKSSQMEVVAALTKSANIPLITYLPNTINSKDQHYEHTFHTCGSSMMYVNITIELMKKHKWKHFVVLTEDGLSHTTYIMRLAENRNMTFENKYVWITPLNLNDVKIHSNDTTLMDKMFKGTLTINPSPFGNLNASLQIDNKTIADWKSDYERQIPSNTAYFNYGPFIYDTLISIGLAIKEIELNNRNQLATIGNSNLTEHLIEILKHKIDFPGVTGQFAFDPVTRTRNVDFVVMQWWNWSYIEVERYQVKEGKLEKGEFDYKWMNDKTPDDRTMCSLNIPCKDLAKTIWMIAACFILITVSSVSFLYWRHRFNKAKEKYERIIEKCKLQSSEISPSDITLEREIGTGHYANVTYGLYKNNGKELEVAVKQLKGEKYLREFFYEAEMLKDLRHENIIKLEGVYFHEGKFHIVMEYVVGDSLYKFLKTKRKSFNENCRHGEVDSMHLTNIAKDIARALKYLEEKKIAHRDIAARNVLLSPQNNGQYVAKLSDFGLAVNVTNTFVYIPRDKTSYLEMPVRTMAPEFIKEGKHSFKSDIWSYGILLYEIITYGGIPYGQVKEKDIEQHIREGNHVELPEGISEDLKSLMLKCFDQDPENRPSASNILEILHNSPSLIQPCYDQNIVYSLEPSVISNGSIISSHFSSHPHNHEVTYSSINTDYTELRDVSSITSIPAENGNLNGYTELNKILCDNSSYNASNASDRPLLQGNFDYLQMNPIDTKRKGQNHDRYH</sequence>
<dbReference type="Gene3D" id="1.10.510.10">
    <property type="entry name" value="Transferase(Phosphotransferase) domain 1"/>
    <property type="match status" value="1"/>
</dbReference>
<dbReference type="SMART" id="SM00219">
    <property type="entry name" value="TyrKc"/>
    <property type="match status" value="1"/>
</dbReference>
<dbReference type="PROSITE" id="PS50011">
    <property type="entry name" value="PROTEIN_KINASE_DOM"/>
    <property type="match status" value="1"/>
</dbReference>
<organism evidence="8">
    <name type="scientific">Culicoides sonorensis</name>
    <name type="common">Biting midge</name>
    <dbReference type="NCBI Taxonomy" id="179676"/>
    <lineage>
        <taxon>Eukaryota</taxon>
        <taxon>Metazoa</taxon>
        <taxon>Ecdysozoa</taxon>
        <taxon>Arthropoda</taxon>
        <taxon>Hexapoda</taxon>
        <taxon>Insecta</taxon>
        <taxon>Pterygota</taxon>
        <taxon>Neoptera</taxon>
        <taxon>Endopterygota</taxon>
        <taxon>Diptera</taxon>
        <taxon>Nematocera</taxon>
        <taxon>Chironomoidea</taxon>
        <taxon>Ceratopogonidae</taxon>
        <taxon>Ceratopogoninae</taxon>
        <taxon>Culicoides</taxon>
        <taxon>Monoculicoides</taxon>
    </lineage>
</organism>
<dbReference type="Pfam" id="PF07714">
    <property type="entry name" value="PK_Tyr_Ser-Thr"/>
    <property type="match status" value="1"/>
</dbReference>
<keyword evidence="5" id="KW-0547">Nucleotide-binding</keyword>
<dbReference type="InterPro" id="IPR011009">
    <property type="entry name" value="Kinase-like_dom_sf"/>
</dbReference>
<protein>
    <submittedName>
        <fullName evidence="8">CSON007864 protein</fullName>
    </submittedName>
</protein>
<evidence type="ECO:0000256" key="2">
    <source>
        <dbReference type="ARBA" id="ARBA00022692"/>
    </source>
</evidence>
<accession>A0A336KI26</accession>
<keyword evidence="3 6" id="KW-1133">Transmembrane helix</keyword>
<feature type="domain" description="Protein kinase" evidence="7">
    <location>
        <begin position="824"/>
        <end position="1098"/>
    </location>
</feature>
<evidence type="ECO:0000256" key="4">
    <source>
        <dbReference type="ARBA" id="ARBA00023136"/>
    </source>
</evidence>
<dbReference type="PANTHER" id="PTHR24416:SF611">
    <property type="entry name" value="TYROSINE-PROTEIN KINASE TRANSMEMBRANE RECEPTOR ROR"/>
    <property type="match status" value="1"/>
</dbReference>
<dbReference type="VEuPathDB" id="VectorBase:CSON007864"/>